<accession>A0AAE4C5R9</accession>
<organism evidence="2 3">
    <name type="scientific">Falsarthrobacter nasiphocae</name>
    <dbReference type="NCBI Taxonomy" id="189863"/>
    <lineage>
        <taxon>Bacteria</taxon>
        <taxon>Bacillati</taxon>
        <taxon>Actinomycetota</taxon>
        <taxon>Actinomycetes</taxon>
        <taxon>Micrococcales</taxon>
        <taxon>Micrococcaceae</taxon>
        <taxon>Falsarthrobacter</taxon>
    </lineage>
</organism>
<gene>
    <name evidence="2" type="ORF">J2S35_000698</name>
</gene>
<comment type="caution">
    <text evidence="2">The sequence shown here is derived from an EMBL/GenBank/DDBJ whole genome shotgun (WGS) entry which is preliminary data.</text>
</comment>
<dbReference type="EMBL" id="JAVDUI010000001">
    <property type="protein sequence ID" value="MDR6891758.1"/>
    <property type="molecule type" value="Genomic_DNA"/>
</dbReference>
<protein>
    <submittedName>
        <fullName evidence="2">Uncharacterized protein</fullName>
    </submittedName>
</protein>
<evidence type="ECO:0000313" key="2">
    <source>
        <dbReference type="EMBL" id="MDR6891758.1"/>
    </source>
</evidence>
<sequence length="165" mass="17730">MDDLFSHPLDTQPEHRSPAPTAIESLGAWSIPLSLVEAVSGFVEHLHLWWPAELKADEDSGVELSGSDVVEVLRTGESVRLARIAQTYDAPTEALMLSMVFEDPAQASPLTLGWVLTADPEGSGSRLTAGARGDSGHPADGEPIEREDLEELVEAYARFVNASPV</sequence>
<proteinExistence type="predicted"/>
<evidence type="ECO:0000313" key="3">
    <source>
        <dbReference type="Proteomes" id="UP001247307"/>
    </source>
</evidence>
<dbReference type="RefSeq" id="WP_309849895.1">
    <property type="nucleotide sequence ID" value="NZ_BAAAIU010000045.1"/>
</dbReference>
<reference evidence="2" key="1">
    <citation type="submission" date="2023-07" db="EMBL/GenBank/DDBJ databases">
        <title>Sequencing the genomes of 1000 actinobacteria strains.</title>
        <authorList>
            <person name="Klenk H.-P."/>
        </authorList>
    </citation>
    <scope>NUCLEOTIDE SEQUENCE</scope>
    <source>
        <strain evidence="2">DSM 13988</strain>
    </source>
</reference>
<feature type="compositionally biased region" description="Basic and acidic residues" evidence="1">
    <location>
        <begin position="134"/>
        <end position="143"/>
    </location>
</feature>
<feature type="region of interest" description="Disordered" evidence="1">
    <location>
        <begin position="123"/>
        <end position="143"/>
    </location>
</feature>
<keyword evidence="3" id="KW-1185">Reference proteome</keyword>
<evidence type="ECO:0000256" key="1">
    <source>
        <dbReference type="SAM" id="MobiDB-lite"/>
    </source>
</evidence>
<name>A0AAE4C5R9_9MICC</name>
<dbReference type="AlphaFoldDB" id="A0AAE4C5R9"/>
<dbReference type="Proteomes" id="UP001247307">
    <property type="component" value="Unassembled WGS sequence"/>
</dbReference>